<feature type="region of interest" description="Disordered" evidence="3">
    <location>
        <begin position="612"/>
        <end position="633"/>
    </location>
</feature>
<evidence type="ECO:0000256" key="1">
    <source>
        <dbReference type="ARBA" id="ARBA00022729"/>
    </source>
</evidence>
<dbReference type="AlphaFoldDB" id="A0A7X5UCV3"/>
<proteinExistence type="predicted"/>
<organism evidence="7 8">
    <name type="scientific">Luteibacter anthropi</name>
    <dbReference type="NCBI Taxonomy" id="564369"/>
    <lineage>
        <taxon>Bacteria</taxon>
        <taxon>Pseudomonadati</taxon>
        <taxon>Pseudomonadota</taxon>
        <taxon>Gammaproteobacteria</taxon>
        <taxon>Lysobacterales</taxon>
        <taxon>Rhodanobacteraceae</taxon>
        <taxon>Luteibacter</taxon>
    </lineage>
</organism>
<gene>
    <name evidence="7" type="ORF">HBF25_17440</name>
</gene>
<accession>A0A7X5UCV3</accession>
<dbReference type="GO" id="GO:0006508">
    <property type="term" value="P:proteolysis"/>
    <property type="evidence" value="ECO:0007669"/>
    <property type="project" value="UniProtKB-KW"/>
</dbReference>
<dbReference type="InterPro" id="IPR046450">
    <property type="entry name" value="PA_dom_sf"/>
</dbReference>
<dbReference type="GO" id="GO:0008233">
    <property type="term" value="F:peptidase activity"/>
    <property type="evidence" value="ECO:0007669"/>
    <property type="project" value="UniProtKB-KW"/>
</dbReference>
<reference evidence="7 8" key="1">
    <citation type="submission" date="2020-03" db="EMBL/GenBank/DDBJ databases">
        <authorList>
            <person name="Lai Q."/>
        </authorList>
    </citation>
    <scope>NUCLEOTIDE SEQUENCE [LARGE SCALE GENOMIC DNA]</scope>
    <source>
        <strain evidence="7 8">CCUG 25036</strain>
    </source>
</reference>
<keyword evidence="2" id="KW-0325">Glycoprotein</keyword>
<feature type="signal peptide" evidence="4">
    <location>
        <begin position="1"/>
        <end position="25"/>
    </location>
</feature>
<dbReference type="InterPro" id="IPR007280">
    <property type="entry name" value="Peptidase_C_arc/bac"/>
</dbReference>
<evidence type="ECO:0000313" key="7">
    <source>
        <dbReference type="EMBL" id="NII08171.1"/>
    </source>
</evidence>
<evidence type="ECO:0000256" key="2">
    <source>
        <dbReference type="ARBA" id="ARBA00023180"/>
    </source>
</evidence>
<keyword evidence="1 4" id="KW-0732">Signal</keyword>
<dbReference type="Gene3D" id="3.50.30.30">
    <property type="match status" value="1"/>
</dbReference>
<dbReference type="Gene3D" id="2.60.120.380">
    <property type="match status" value="1"/>
</dbReference>
<name>A0A7X5UCV3_9GAMM</name>
<dbReference type="Proteomes" id="UP000490980">
    <property type="component" value="Unassembled WGS sequence"/>
</dbReference>
<protein>
    <submittedName>
        <fullName evidence="7">Serine protease</fullName>
    </submittedName>
</protein>
<dbReference type="Pfam" id="PF04151">
    <property type="entry name" value="PPC"/>
    <property type="match status" value="1"/>
</dbReference>
<dbReference type="SUPFAM" id="SSF52025">
    <property type="entry name" value="PA domain"/>
    <property type="match status" value="1"/>
</dbReference>
<dbReference type="PANTHER" id="PTHR22702">
    <property type="entry name" value="PROTEASE-ASSOCIATED DOMAIN-CONTAINING PROTEIN"/>
    <property type="match status" value="1"/>
</dbReference>
<evidence type="ECO:0000259" key="6">
    <source>
        <dbReference type="Pfam" id="PF04151"/>
    </source>
</evidence>
<feature type="chain" id="PRO_5031441315" evidence="4">
    <location>
        <begin position="26"/>
        <end position="660"/>
    </location>
</feature>
<feature type="domain" description="PA" evidence="5">
    <location>
        <begin position="301"/>
        <end position="386"/>
    </location>
</feature>
<keyword evidence="7" id="KW-0378">Hydrolase</keyword>
<evidence type="ECO:0000259" key="5">
    <source>
        <dbReference type="Pfam" id="PF02225"/>
    </source>
</evidence>
<evidence type="ECO:0000313" key="8">
    <source>
        <dbReference type="Proteomes" id="UP000490980"/>
    </source>
</evidence>
<evidence type="ECO:0000256" key="3">
    <source>
        <dbReference type="SAM" id="MobiDB-lite"/>
    </source>
</evidence>
<dbReference type="InterPro" id="IPR003137">
    <property type="entry name" value="PA_domain"/>
</dbReference>
<dbReference type="CDD" id="cd04818">
    <property type="entry name" value="PA_subtilisin_1"/>
    <property type="match status" value="1"/>
</dbReference>
<dbReference type="RefSeq" id="WP_166950662.1">
    <property type="nucleotide sequence ID" value="NZ_JAARLZ010000010.1"/>
</dbReference>
<dbReference type="Pfam" id="PF02225">
    <property type="entry name" value="PA"/>
    <property type="match status" value="1"/>
</dbReference>
<sequence length="660" mass="67130">MIRRGLLYTALLTAGLFGAVTAATAAEIKIVNQDAGTGKGLDDPTPASPVGGNPGTTAGQQALNVYLFAADIWGAVLQSDVTIVNNATFQKLSCDATSGVLGSSGTTYIFYFDNTSTLPPGAVRNTWYHSALFDALTKQDGQPGEADIQSQFNGALGTTGCLEGSKWYFGLDGNTPAGSINFLNVVLHEMAHGLGFSGFNSLTTGSPYKGSDGVARPDIYSTFVYDNTLNKKWYDLTDAQRVTSALNDGHLVFTGATVKTEAPLALTVPNVFRVSAPAGAAGDYGYSQASFGPVATGSNFSGAVVRAVPNDGCTAITNGADLAGKIALIDRGTCDFTVKTLGAQAAGAKAVLIANNQAGAITPGGTPAQPVNIPVIAVSQVDGNTLKANLAGLTGAVGQGSGLAGADAQGNVQLYAPTTLAQGSSFSHYDTRLTPNAIMEYAINQDLRGEIDVDLTPALFQDIGWGLNRGTQKLLTCDTGVPTLVPGGVIIGANVISNAKILAAASANVGAYRSAITSYAAKLATDGLITSGQASSLNLCLSDAETQKQFTAWGKPTAPPGTALGNNKALTGQAGAAGATKAYTLDVPAGAKSLTLRTFGGSGDVSISVTDPSGKVTAQPNRPGNSEPFTATSPAQGVWTLTVKGEQAYSGVSVLGAWTN</sequence>
<keyword evidence="7" id="KW-0645">Protease</keyword>
<feature type="domain" description="Peptidase C-terminal archaeal/bacterial" evidence="6">
    <location>
        <begin position="581"/>
        <end position="644"/>
    </location>
</feature>
<keyword evidence="8" id="KW-1185">Reference proteome</keyword>
<evidence type="ECO:0000256" key="4">
    <source>
        <dbReference type="SAM" id="SignalP"/>
    </source>
</evidence>
<dbReference type="PANTHER" id="PTHR22702:SF1">
    <property type="entry name" value="PROTEASE-ASSOCIATED DOMAIN-CONTAINING PROTEIN 1"/>
    <property type="match status" value="1"/>
</dbReference>
<comment type="caution">
    <text evidence="7">The sequence shown here is derived from an EMBL/GenBank/DDBJ whole genome shotgun (WGS) entry which is preliminary data.</text>
</comment>
<dbReference type="EMBL" id="JAARLZ010000010">
    <property type="protein sequence ID" value="NII08171.1"/>
    <property type="molecule type" value="Genomic_DNA"/>
</dbReference>